<evidence type="ECO:0000313" key="4">
    <source>
        <dbReference type="Proteomes" id="UP000054324"/>
    </source>
</evidence>
<dbReference type="SUPFAM" id="SSF82895">
    <property type="entry name" value="TSP-1 type 1 repeat"/>
    <property type="match status" value="1"/>
</dbReference>
<dbReference type="KEGG" id="ovi:T265_11238"/>
<accession>A0A074YZH8</accession>
<sequence length="454" mass="51944">MFTVWSLIIVNSMVFLTCFLSSSTEATINYLTENRPRDIKFLFTHFTPFEDMNHPQSRSQRMGLQTRKPFSDRSKTPVWLNTVADLTIIIKAYIEAGIAIHEAGNITDVNVELSELMRKVVTFPTDDKSYFLSHLLNPYSRFRNPVYKDFYDDFREERIQNEPLNEIKEPLFMYGMRAWKAFYLLAFSSNPSLFAKADSSQYIVQDYQPPSTIHDEWSLVFIDEYCRIVRTNYSDHIGIPNGFCPDPCMTQPCMGLPHTSSAKCIPTGTLWYEYKCSCQPNYKWTQPPKTSGSSLEDDVSFKELRWLKSDGLPTSSTGWETYCNCPDEAYGDQCELIRGKWAQWSPWSECSPSCGVSEYQRRVRTRDCLGEACRGGEGHLQMEMCPTMPCPDETLALARQGRWEDPGELKIQMLQAQAARCVKLVGAIAEALILISCVFSGLTATAMVFSVYFM</sequence>
<evidence type="ECO:0000256" key="2">
    <source>
        <dbReference type="SAM" id="SignalP"/>
    </source>
</evidence>
<dbReference type="CTD" id="20325406"/>
<evidence type="ECO:0000313" key="3">
    <source>
        <dbReference type="EMBL" id="KER20156.1"/>
    </source>
</evidence>
<keyword evidence="4" id="KW-1185">Reference proteome</keyword>
<proteinExistence type="predicted"/>
<reference evidence="3 4" key="1">
    <citation type="submission" date="2013-11" db="EMBL/GenBank/DDBJ databases">
        <title>Opisthorchis viverrini - life in the bile duct.</title>
        <authorList>
            <person name="Young N.D."/>
            <person name="Nagarajan N."/>
            <person name="Lin S.J."/>
            <person name="Korhonen P.K."/>
            <person name="Jex A.R."/>
            <person name="Hall R.S."/>
            <person name="Safavi-Hemami H."/>
            <person name="Kaewkong W."/>
            <person name="Bertrand D."/>
            <person name="Gao S."/>
            <person name="Seet Q."/>
            <person name="Wongkham S."/>
            <person name="Teh B.T."/>
            <person name="Wongkham C."/>
            <person name="Intapan P.M."/>
            <person name="Maleewong W."/>
            <person name="Yang X."/>
            <person name="Hu M."/>
            <person name="Wang Z."/>
            <person name="Hofmann A."/>
            <person name="Sternberg P.W."/>
            <person name="Tan P."/>
            <person name="Wang J."/>
            <person name="Gasser R.B."/>
        </authorList>
    </citation>
    <scope>NUCLEOTIDE SEQUENCE [LARGE SCALE GENOMIC DNA]</scope>
</reference>
<keyword evidence="1" id="KW-0812">Transmembrane</keyword>
<gene>
    <name evidence="3" type="ORF">T265_11238</name>
</gene>
<evidence type="ECO:0000256" key="1">
    <source>
        <dbReference type="SAM" id="Phobius"/>
    </source>
</evidence>
<keyword evidence="2" id="KW-0732">Signal</keyword>
<feature type="signal peptide" evidence="2">
    <location>
        <begin position="1"/>
        <end position="26"/>
    </location>
</feature>
<dbReference type="InterPro" id="IPR036383">
    <property type="entry name" value="TSP1_rpt_sf"/>
</dbReference>
<dbReference type="InterPro" id="IPR000884">
    <property type="entry name" value="TSP1_rpt"/>
</dbReference>
<dbReference type="Gene3D" id="2.20.100.10">
    <property type="entry name" value="Thrombospondin type-1 (TSP1) repeat"/>
    <property type="match status" value="1"/>
</dbReference>
<dbReference type="RefSeq" id="XP_009176104.1">
    <property type="nucleotide sequence ID" value="XM_009177840.1"/>
</dbReference>
<dbReference type="GeneID" id="20325406"/>
<name>A0A074YZH8_OPIVI</name>
<dbReference type="Proteomes" id="UP000054324">
    <property type="component" value="Unassembled WGS sequence"/>
</dbReference>
<evidence type="ECO:0008006" key="5">
    <source>
        <dbReference type="Google" id="ProtNLM"/>
    </source>
</evidence>
<dbReference type="AlphaFoldDB" id="A0A074YZH8"/>
<feature type="chain" id="PRO_5001704837" description="EGF-like domain-containing protein" evidence="2">
    <location>
        <begin position="27"/>
        <end position="454"/>
    </location>
</feature>
<organism evidence="3 4">
    <name type="scientific">Opisthorchis viverrini</name>
    <name type="common">Southeast Asian liver fluke</name>
    <dbReference type="NCBI Taxonomy" id="6198"/>
    <lineage>
        <taxon>Eukaryota</taxon>
        <taxon>Metazoa</taxon>
        <taxon>Spiralia</taxon>
        <taxon>Lophotrochozoa</taxon>
        <taxon>Platyhelminthes</taxon>
        <taxon>Trematoda</taxon>
        <taxon>Digenea</taxon>
        <taxon>Opisthorchiida</taxon>
        <taxon>Opisthorchiata</taxon>
        <taxon>Opisthorchiidae</taxon>
        <taxon>Opisthorchis</taxon>
    </lineage>
</organism>
<dbReference type="PROSITE" id="PS50092">
    <property type="entry name" value="TSP1"/>
    <property type="match status" value="1"/>
</dbReference>
<keyword evidence="1" id="KW-0472">Membrane</keyword>
<dbReference type="EMBL" id="KL597086">
    <property type="protein sequence ID" value="KER20156.1"/>
    <property type="molecule type" value="Genomic_DNA"/>
</dbReference>
<feature type="transmembrane region" description="Helical" evidence="1">
    <location>
        <begin position="431"/>
        <end position="453"/>
    </location>
</feature>
<dbReference type="OrthoDB" id="5855429at2759"/>
<dbReference type="SMART" id="SM00209">
    <property type="entry name" value="TSP1"/>
    <property type="match status" value="1"/>
</dbReference>
<keyword evidence="1" id="KW-1133">Transmembrane helix</keyword>
<protein>
    <recommendedName>
        <fullName evidence="5">EGF-like domain-containing protein</fullName>
    </recommendedName>
</protein>